<evidence type="ECO:0000313" key="1">
    <source>
        <dbReference type="EMBL" id="KAK8896168.1"/>
    </source>
</evidence>
<evidence type="ECO:0000313" key="2">
    <source>
        <dbReference type="Proteomes" id="UP001470230"/>
    </source>
</evidence>
<proteinExistence type="predicted"/>
<organism evidence="1 2">
    <name type="scientific">Tritrichomonas musculus</name>
    <dbReference type="NCBI Taxonomy" id="1915356"/>
    <lineage>
        <taxon>Eukaryota</taxon>
        <taxon>Metamonada</taxon>
        <taxon>Parabasalia</taxon>
        <taxon>Tritrichomonadida</taxon>
        <taxon>Tritrichomonadidae</taxon>
        <taxon>Tritrichomonas</taxon>
    </lineage>
</organism>
<reference evidence="1 2" key="1">
    <citation type="submission" date="2024-04" db="EMBL/GenBank/DDBJ databases">
        <title>Tritrichomonas musculus Genome.</title>
        <authorList>
            <person name="Alves-Ferreira E."/>
            <person name="Grigg M."/>
            <person name="Lorenzi H."/>
            <person name="Galac M."/>
        </authorList>
    </citation>
    <scope>NUCLEOTIDE SEQUENCE [LARGE SCALE GENOMIC DNA]</scope>
    <source>
        <strain evidence="1 2">EAF2021</strain>
    </source>
</reference>
<name>A0ABR2KYH2_9EUKA</name>
<gene>
    <name evidence="1" type="ORF">M9Y10_014062</name>
</gene>
<keyword evidence="2" id="KW-1185">Reference proteome</keyword>
<accession>A0ABR2KYH2</accession>
<dbReference type="Proteomes" id="UP001470230">
    <property type="component" value="Unassembled WGS sequence"/>
</dbReference>
<comment type="caution">
    <text evidence="1">The sequence shown here is derived from an EMBL/GenBank/DDBJ whole genome shotgun (WGS) entry which is preliminary data.</text>
</comment>
<protein>
    <submittedName>
        <fullName evidence="1">Uncharacterized protein</fullName>
    </submittedName>
</protein>
<sequence length="264" mass="31294">MLESDFHLYENIDILDTLKKQLNNEGAKKIYTIKPNYFYSFQGNRTLKLIPTEYLAYSNSNECGFFESIARLLFIGRDMIQHLEKINEKKMFIEGYKYIKAIAEYLETDEKTILQSFLMLLNSFEIKSDSKQGFFASAIALASRILKCDEKTIQIEGKINTLKIENYTKIFRMIIERIINNEELIFESNIMIVAVDEREFLINYIRKNDSSYCNFESIRNCPNIHKFKESSYFQKNKIYFDIIRKLCNNTDLSLDENFVQFKNL</sequence>
<dbReference type="EMBL" id="JAPFFF010000002">
    <property type="protein sequence ID" value="KAK8896168.1"/>
    <property type="molecule type" value="Genomic_DNA"/>
</dbReference>